<dbReference type="Pfam" id="PF00560">
    <property type="entry name" value="LRR_1"/>
    <property type="match status" value="4"/>
</dbReference>
<dbReference type="SMART" id="SM00365">
    <property type="entry name" value="LRR_SD22"/>
    <property type="match status" value="4"/>
</dbReference>
<dbReference type="PANTHER" id="PTHR48053:SF71">
    <property type="entry name" value="LEUCINE RICH REPEAT FAMILY PROTEIN, EXPRESSED"/>
    <property type="match status" value="1"/>
</dbReference>
<keyword evidence="6" id="KW-0808">Transferase</keyword>
<evidence type="ECO:0000256" key="5">
    <source>
        <dbReference type="ARBA" id="ARBA00022614"/>
    </source>
</evidence>
<evidence type="ECO:0000256" key="16">
    <source>
        <dbReference type="ARBA" id="ARBA00023180"/>
    </source>
</evidence>
<keyword evidence="12" id="KW-0067">ATP-binding</keyword>
<dbReference type="Pfam" id="PF13855">
    <property type="entry name" value="LRR_8"/>
    <property type="match status" value="2"/>
</dbReference>
<evidence type="ECO:0000259" key="20">
    <source>
        <dbReference type="Pfam" id="PF08263"/>
    </source>
</evidence>
<evidence type="ECO:0000313" key="23">
    <source>
        <dbReference type="Proteomes" id="UP001630127"/>
    </source>
</evidence>
<dbReference type="GO" id="GO:0006952">
    <property type="term" value="P:defense response"/>
    <property type="evidence" value="ECO:0007669"/>
    <property type="project" value="UniProtKB-ARBA"/>
</dbReference>
<evidence type="ECO:0000256" key="2">
    <source>
        <dbReference type="ARBA" id="ARBA00009592"/>
    </source>
</evidence>
<keyword evidence="5" id="KW-0433">Leucine-rich repeat</keyword>
<feature type="domain" description="Disease resistance R13L4/SHOC-2-like LRR" evidence="21">
    <location>
        <begin position="100"/>
        <end position="225"/>
    </location>
</feature>
<dbReference type="FunFam" id="3.80.10.10:FF:000233">
    <property type="entry name" value="Leucine-rich repeat receptor-like protein kinase TDR"/>
    <property type="match status" value="1"/>
</dbReference>
<dbReference type="GO" id="GO:0009791">
    <property type="term" value="P:post-embryonic development"/>
    <property type="evidence" value="ECO:0007669"/>
    <property type="project" value="UniProtKB-ARBA"/>
</dbReference>
<dbReference type="GO" id="GO:0051707">
    <property type="term" value="P:response to other organism"/>
    <property type="evidence" value="ECO:0007669"/>
    <property type="project" value="UniProtKB-ARBA"/>
</dbReference>
<gene>
    <name evidence="22" type="ORF">ACH5RR_006454</name>
</gene>
<dbReference type="Pfam" id="PF08263">
    <property type="entry name" value="LRRNT_2"/>
    <property type="match status" value="1"/>
</dbReference>
<keyword evidence="4" id="KW-0723">Serine/threonine-protein kinase</keyword>
<evidence type="ECO:0000256" key="13">
    <source>
        <dbReference type="ARBA" id="ARBA00022989"/>
    </source>
</evidence>
<keyword evidence="8 19" id="KW-0732">Signal</keyword>
<name>A0ABD3AP26_9GENT</name>
<comment type="subcellular location">
    <subcellularLocation>
        <location evidence="1">Membrane</location>
        <topology evidence="1">Single-pass type I membrane protein</topology>
    </subcellularLocation>
</comment>
<dbReference type="SUPFAM" id="SSF56112">
    <property type="entry name" value="Protein kinase-like (PK-like)"/>
    <property type="match status" value="1"/>
</dbReference>
<keyword evidence="16" id="KW-0325">Glycoprotein</keyword>
<evidence type="ECO:0000256" key="17">
    <source>
        <dbReference type="ARBA" id="ARBA00047899"/>
    </source>
</evidence>
<dbReference type="PANTHER" id="PTHR48053">
    <property type="entry name" value="LEUCINE RICH REPEAT FAMILY PROTEIN, EXPRESSED"/>
    <property type="match status" value="1"/>
</dbReference>
<comment type="caution">
    <text evidence="22">The sequence shown here is derived from an EMBL/GenBank/DDBJ whole genome shotgun (WGS) entry which is preliminary data.</text>
</comment>
<feature type="signal peptide" evidence="19">
    <location>
        <begin position="1"/>
        <end position="24"/>
    </location>
</feature>
<dbReference type="GO" id="GO:0005524">
    <property type="term" value="F:ATP binding"/>
    <property type="evidence" value="ECO:0007669"/>
    <property type="project" value="UniProtKB-KW"/>
</dbReference>
<comment type="catalytic activity">
    <reaction evidence="18">
        <text>L-seryl-[protein] + ATP = O-phospho-L-seryl-[protein] + ADP + H(+)</text>
        <dbReference type="Rhea" id="RHEA:17989"/>
        <dbReference type="Rhea" id="RHEA-COMP:9863"/>
        <dbReference type="Rhea" id="RHEA-COMP:11604"/>
        <dbReference type="ChEBI" id="CHEBI:15378"/>
        <dbReference type="ChEBI" id="CHEBI:29999"/>
        <dbReference type="ChEBI" id="CHEBI:30616"/>
        <dbReference type="ChEBI" id="CHEBI:83421"/>
        <dbReference type="ChEBI" id="CHEBI:456216"/>
        <dbReference type="EC" id="2.7.11.1"/>
    </reaction>
</comment>
<feature type="chain" id="PRO_5044753596" description="non-specific serine/threonine protein kinase" evidence="19">
    <location>
        <begin position="25"/>
        <end position="632"/>
    </location>
</feature>
<dbReference type="InterPro" id="IPR032675">
    <property type="entry name" value="LRR_dom_sf"/>
</dbReference>
<protein>
    <recommendedName>
        <fullName evidence="3">non-specific serine/threonine protein kinase</fullName>
        <ecNumber evidence="3">2.7.11.1</ecNumber>
    </recommendedName>
</protein>
<comment type="similarity">
    <text evidence="2">Belongs to the RLP family.</text>
</comment>
<dbReference type="Gene3D" id="1.10.510.10">
    <property type="entry name" value="Transferase(Phosphotransferase) domain 1"/>
    <property type="match status" value="1"/>
</dbReference>
<dbReference type="Gene3D" id="3.80.10.10">
    <property type="entry name" value="Ribonuclease Inhibitor"/>
    <property type="match status" value="3"/>
</dbReference>
<evidence type="ECO:0000256" key="3">
    <source>
        <dbReference type="ARBA" id="ARBA00012513"/>
    </source>
</evidence>
<dbReference type="InterPro" id="IPR003591">
    <property type="entry name" value="Leu-rich_rpt_typical-subtyp"/>
</dbReference>
<evidence type="ECO:0000256" key="4">
    <source>
        <dbReference type="ARBA" id="ARBA00022527"/>
    </source>
</evidence>
<reference evidence="22 23" key="1">
    <citation type="submission" date="2024-11" db="EMBL/GenBank/DDBJ databases">
        <title>A near-complete genome assembly of Cinchona calisaya.</title>
        <authorList>
            <person name="Lian D.C."/>
            <person name="Zhao X.W."/>
            <person name="Wei L."/>
        </authorList>
    </citation>
    <scope>NUCLEOTIDE SEQUENCE [LARGE SCALE GENOMIC DNA]</scope>
    <source>
        <tissue evidence="22">Nenye</tissue>
    </source>
</reference>
<evidence type="ECO:0000259" key="21">
    <source>
        <dbReference type="Pfam" id="PF23598"/>
    </source>
</evidence>
<dbReference type="InterPro" id="IPR051716">
    <property type="entry name" value="Plant_RL_S/T_kinase"/>
</dbReference>
<comment type="catalytic activity">
    <reaction evidence="17">
        <text>L-threonyl-[protein] + ATP = O-phospho-L-threonyl-[protein] + ADP + H(+)</text>
        <dbReference type="Rhea" id="RHEA:46608"/>
        <dbReference type="Rhea" id="RHEA-COMP:11060"/>
        <dbReference type="Rhea" id="RHEA-COMP:11605"/>
        <dbReference type="ChEBI" id="CHEBI:15378"/>
        <dbReference type="ChEBI" id="CHEBI:30013"/>
        <dbReference type="ChEBI" id="CHEBI:30616"/>
        <dbReference type="ChEBI" id="CHEBI:61977"/>
        <dbReference type="ChEBI" id="CHEBI:456216"/>
        <dbReference type="EC" id="2.7.11.1"/>
    </reaction>
</comment>
<keyword evidence="23" id="KW-1185">Reference proteome</keyword>
<keyword evidence="7" id="KW-0812">Transmembrane</keyword>
<keyword evidence="14" id="KW-0472">Membrane</keyword>
<evidence type="ECO:0000256" key="15">
    <source>
        <dbReference type="ARBA" id="ARBA00023170"/>
    </source>
</evidence>
<dbReference type="EC" id="2.7.11.1" evidence="3"/>
<dbReference type="InterPro" id="IPR055414">
    <property type="entry name" value="LRR_R13L4/SHOC2-like"/>
</dbReference>
<evidence type="ECO:0000256" key="18">
    <source>
        <dbReference type="ARBA" id="ARBA00048679"/>
    </source>
</evidence>
<evidence type="ECO:0000256" key="19">
    <source>
        <dbReference type="SAM" id="SignalP"/>
    </source>
</evidence>
<evidence type="ECO:0000313" key="22">
    <source>
        <dbReference type="EMBL" id="KAL3532933.1"/>
    </source>
</evidence>
<dbReference type="GO" id="GO:0016020">
    <property type="term" value="C:membrane"/>
    <property type="evidence" value="ECO:0007669"/>
    <property type="project" value="UniProtKB-SubCell"/>
</dbReference>
<evidence type="ECO:0000256" key="11">
    <source>
        <dbReference type="ARBA" id="ARBA00022777"/>
    </source>
</evidence>
<dbReference type="Proteomes" id="UP001630127">
    <property type="component" value="Unassembled WGS sequence"/>
</dbReference>
<evidence type="ECO:0000256" key="14">
    <source>
        <dbReference type="ARBA" id="ARBA00023136"/>
    </source>
</evidence>
<dbReference type="SMART" id="SM00369">
    <property type="entry name" value="LRR_TYP"/>
    <property type="match status" value="7"/>
</dbReference>
<keyword evidence="10" id="KW-0547">Nucleotide-binding</keyword>
<accession>A0ABD3AP26</accession>
<dbReference type="InterPro" id="IPR011009">
    <property type="entry name" value="Kinase-like_dom_sf"/>
</dbReference>
<dbReference type="SUPFAM" id="SSF52047">
    <property type="entry name" value="RNI-like"/>
    <property type="match status" value="1"/>
</dbReference>
<keyword evidence="9" id="KW-0677">Repeat</keyword>
<dbReference type="AlphaFoldDB" id="A0ABD3AP26"/>
<sequence>MVRFLISIHVKILSLVLLILLVHALDIASTKSIRQKEANDQDRVALLEFKSKILHDPCGIINSWNDSIHFCRWNGIQCGHKRKRVTSMNLNDNGLVGYLSPSLGNLSFLRALTLRNNTFRGEIPPQFGQLFRLQVLNLSRNSLEGKIPASLSQCSNLVHLYLSTNMLVGRIPSEFGSLINLESLVTHKNNLTVVIPPSIGNLTSLSLISAAENHLEGNLPEALGQLKRAIGLGENKLSGVIPPSIFNLSQLKVLSVSANQLNGSLPSELGLMLPQLQYLQLSDNQFTGLLPASLSNASELTWIDIGNNAFNGKIAIDFGGLKNLILLAASYNDFGSNGDVDGMNFLNTMTNCSNLVAVSLQDNQLKGILPNNIGNLSSKFLYYLSLSGNLIYGEIPTTLGNLINLESLFLESNQLTGTIPTTIGNLQKLKRLAFADNKLSRKIPEALEIGNLKNLAELDISANRLSGELPETFDGCRSIESLSLADNFLEGSIPKSLSSLREYGLGAEISTCGDVYSFGILLLEMMTGKRPTHDLFIEGLDLHRFVDMAIHHRVIMDIVDPILLHREHKAAVPGSKLEDCLISLLKVGLACSKDLPQDRMNMADVVSTLNSIRDTVNMDQERETGSNACRNP</sequence>
<evidence type="ECO:0000256" key="9">
    <source>
        <dbReference type="ARBA" id="ARBA00022737"/>
    </source>
</evidence>
<proteinExistence type="inferred from homology"/>
<evidence type="ECO:0000256" key="7">
    <source>
        <dbReference type="ARBA" id="ARBA00022692"/>
    </source>
</evidence>
<evidence type="ECO:0000256" key="1">
    <source>
        <dbReference type="ARBA" id="ARBA00004479"/>
    </source>
</evidence>
<dbReference type="FunFam" id="3.80.10.10:FF:000275">
    <property type="entry name" value="Leucine-rich repeat receptor-like protein kinase"/>
    <property type="match status" value="1"/>
</dbReference>
<keyword evidence="13" id="KW-1133">Transmembrane helix</keyword>
<dbReference type="Pfam" id="PF23598">
    <property type="entry name" value="LRR_14"/>
    <property type="match status" value="1"/>
</dbReference>
<keyword evidence="11" id="KW-0418">Kinase</keyword>
<dbReference type="InterPro" id="IPR013210">
    <property type="entry name" value="LRR_N_plant-typ"/>
</dbReference>
<dbReference type="SUPFAM" id="SSF52058">
    <property type="entry name" value="L domain-like"/>
    <property type="match status" value="1"/>
</dbReference>
<dbReference type="GO" id="GO:0004674">
    <property type="term" value="F:protein serine/threonine kinase activity"/>
    <property type="evidence" value="ECO:0007669"/>
    <property type="project" value="UniProtKB-KW"/>
</dbReference>
<evidence type="ECO:0000256" key="10">
    <source>
        <dbReference type="ARBA" id="ARBA00022741"/>
    </source>
</evidence>
<evidence type="ECO:0000256" key="12">
    <source>
        <dbReference type="ARBA" id="ARBA00022840"/>
    </source>
</evidence>
<dbReference type="EMBL" id="JBJUIK010000003">
    <property type="protein sequence ID" value="KAL3532933.1"/>
    <property type="molecule type" value="Genomic_DNA"/>
</dbReference>
<evidence type="ECO:0000256" key="6">
    <source>
        <dbReference type="ARBA" id="ARBA00022679"/>
    </source>
</evidence>
<feature type="domain" description="Leucine-rich repeat-containing N-terminal plant-type" evidence="20">
    <location>
        <begin position="39"/>
        <end position="78"/>
    </location>
</feature>
<evidence type="ECO:0000256" key="8">
    <source>
        <dbReference type="ARBA" id="ARBA00022729"/>
    </source>
</evidence>
<keyword evidence="15" id="KW-0675">Receptor</keyword>
<organism evidence="22 23">
    <name type="scientific">Cinchona calisaya</name>
    <dbReference type="NCBI Taxonomy" id="153742"/>
    <lineage>
        <taxon>Eukaryota</taxon>
        <taxon>Viridiplantae</taxon>
        <taxon>Streptophyta</taxon>
        <taxon>Embryophyta</taxon>
        <taxon>Tracheophyta</taxon>
        <taxon>Spermatophyta</taxon>
        <taxon>Magnoliopsida</taxon>
        <taxon>eudicotyledons</taxon>
        <taxon>Gunneridae</taxon>
        <taxon>Pentapetalae</taxon>
        <taxon>asterids</taxon>
        <taxon>lamiids</taxon>
        <taxon>Gentianales</taxon>
        <taxon>Rubiaceae</taxon>
        <taxon>Cinchonoideae</taxon>
        <taxon>Cinchoneae</taxon>
        <taxon>Cinchona</taxon>
    </lineage>
</organism>
<dbReference type="InterPro" id="IPR001611">
    <property type="entry name" value="Leu-rich_rpt"/>
</dbReference>